<feature type="compositionally biased region" description="Pro residues" evidence="1">
    <location>
        <begin position="231"/>
        <end position="241"/>
    </location>
</feature>
<evidence type="ECO:0000313" key="4">
    <source>
        <dbReference type="Proteomes" id="UP000054565"/>
    </source>
</evidence>
<gene>
    <name evidence="3" type="ORF">CIRG_05549</name>
</gene>
<feature type="region of interest" description="Disordered" evidence="1">
    <location>
        <begin position="229"/>
        <end position="259"/>
    </location>
</feature>
<evidence type="ECO:0000259" key="2">
    <source>
        <dbReference type="Pfam" id="PF11274"/>
    </source>
</evidence>
<dbReference type="InterPro" id="IPR024500">
    <property type="entry name" value="DUF3074"/>
</dbReference>
<proteinExistence type="predicted"/>
<evidence type="ECO:0000313" key="3">
    <source>
        <dbReference type="EMBL" id="KMP05868.1"/>
    </source>
</evidence>
<protein>
    <recommendedName>
        <fullName evidence="2">DUF3074 domain-containing protein</fullName>
    </recommendedName>
</protein>
<dbReference type="AlphaFoldDB" id="A0A0J6YFX2"/>
<dbReference type="Pfam" id="PF11274">
    <property type="entry name" value="DUF3074"/>
    <property type="match status" value="1"/>
</dbReference>
<organism evidence="3 4">
    <name type="scientific">Coccidioides immitis RMSCC 2394</name>
    <dbReference type="NCBI Taxonomy" id="404692"/>
    <lineage>
        <taxon>Eukaryota</taxon>
        <taxon>Fungi</taxon>
        <taxon>Dikarya</taxon>
        <taxon>Ascomycota</taxon>
        <taxon>Pezizomycotina</taxon>
        <taxon>Eurotiomycetes</taxon>
        <taxon>Eurotiomycetidae</taxon>
        <taxon>Onygenales</taxon>
        <taxon>Onygenaceae</taxon>
        <taxon>Coccidioides</taxon>
    </lineage>
</organism>
<accession>A0A0J6YFX2</accession>
<evidence type="ECO:0000256" key="1">
    <source>
        <dbReference type="SAM" id="MobiDB-lite"/>
    </source>
</evidence>
<dbReference type="OrthoDB" id="6423603at2759"/>
<reference evidence="4" key="1">
    <citation type="journal article" date="2010" name="Genome Res.">
        <title>Population genomic sequencing of Coccidioides fungi reveals recent hybridization and transposon control.</title>
        <authorList>
            <person name="Neafsey D.E."/>
            <person name="Barker B.M."/>
            <person name="Sharpton T.J."/>
            <person name="Stajich J.E."/>
            <person name="Park D.J."/>
            <person name="Whiston E."/>
            <person name="Hung C.-Y."/>
            <person name="McMahan C."/>
            <person name="White J."/>
            <person name="Sykes S."/>
            <person name="Heiman D."/>
            <person name="Young S."/>
            <person name="Zeng Q."/>
            <person name="Abouelleil A."/>
            <person name="Aftuck L."/>
            <person name="Bessette D."/>
            <person name="Brown A."/>
            <person name="FitzGerald M."/>
            <person name="Lui A."/>
            <person name="Macdonald J.P."/>
            <person name="Priest M."/>
            <person name="Orbach M.J."/>
            <person name="Galgiani J.N."/>
            <person name="Kirkland T.N."/>
            <person name="Cole G.T."/>
            <person name="Birren B.W."/>
            <person name="Henn M.R."/>
            <person name="Taylor J.W."/>
            <person name="Rounsley S.D."/>
        </authorList>
    </citation>
    <scope>NUCLEOTIDE SEQUENCE [LARGE SCALE GENOMIC DNA]</scope>
    <source>
        <strain evidence="4">RMSCC 2394</strain>
    </source>
</reference>
<sequence length="396" mass="42768">MNIAEIVAMHGTNSDHQAPHSAQGPIPRDTFPIFHPYPLSLIDIPWHPHHSAGGGSGSSAAAAASNQHQHPDLALFLRYVLDQGREWMTARMPWARSGDKSAPARPSKARVQVCSYVSRYLPYKESAENRGPSVDHWFGRRSVHEDVARRGSATLAELRGLLKDDHAENEVRYNPGVVGVERVTAYDLSKVDVGGGWKDVTACVNTITHKYPMCTTRCYAVLEITATLPTPSSPTPSPPVPEETHRIPEAPASSTKDPGFITIQIPLDPSELPESERPPRKNCIFANYISIEMVQPLLARLSEDAVKSAAGLADGGGGGGGSGASNPLQQIEWTMATSAHAGGWIPEAVQRSWSLGGVPKQIVKDVGFVMGYLAKRREEGERGGLTGNKISRSRDG</sequence>
<feature type="domain" description="DUF3074" evidence="2">
    <location>
        <begin position="137"/>
        <end position="372"/>
    </location>
</feature>
<name>A0A0J6YFX2_COCIT</name>
<dbReference type="EMBL" id="DS028096">
    <property type="protein sequence ID" value="KMP05868.1"/>
    <property type="molecule type" value="Genomic_DNA"/>
</dbReference>
<dbReference type="PANTHER" id="PTHR40370:SF1">
    <property type="entry name" value="DUF3074 DOMAIN-CONTAINING PROTEIN"/>
    <property type="match status" value="1"/>
</dbReference>
<dbReference type="STRING" id="404692.A0A0J6YFX2"/>
<dbReference type="PANTHER" id="PTHR40370">
    <property type="entry name" value="EXPRESSED PROTEIN"/>
    <property type="match status" value="1"/>
</dbReference>
<dbReference type="Proteomes" id="UP000054565">
    <property type="component" value="Unassembled WGS sequence"/>
</dbReference>